<dbReference type="Pfam" id="PF01194">
    <property type="entry name" value="RNA_pol_N"/>
    <property type="match status" value="1"/>
</dbReference>
<protein>
    <recommendedName>
        <fullName evidence="9">Tesmin/TSO1-like CXC domain-containing protein</fullName>
    </recommendedName>
</protein>
<dbReference type="EMBL" id="OY731406">
    <property type="protein sequence ID" value="CAJ1974023.1"/>
    <property type="molecule type" value="Genomic_DNA"/>
</dbReference>
<dbReference type="SUPFAM" id="SSF46924">
    <property type="entry name" value="RNA polymerase subunit RPB10"/>
    <property type="match status" value="1"/>
</dbReference>
<evidence type="ECO:0000313" key="10">
    <source>
        <dbReference type="EMBL" id="CAJ1974023.1"/>
    </source>
</evidence>
<evidence type="ECO:0000256" key="6">
    <source>
        <dbReference type="ARBA" id="ARBA00025720"/>
    </source>
</evidence>
<feature type="domain" description="Tesmin/TSO1-like CXC" evidence="9">
    <location>
        <begin position="482"/>
        <end position="526"/>
    </location>
</feature>
<dbReference type="GO" id="GO:0006366">
    <property type="term" value="P:transcription by RNA polymerase II"/>
    <property type="evidence" value="ECO:0007669"/>
    <property type="project" value="TreeGrafter"/>
</dbReference>
<sequence length="686" mass="77946">MIIPVRCFTCGKVIGNKWDTYLDLLQADYSEGDALDALGLVRYCCRRMLMTHVDLIEKLLNYNALDKVIFVCWFRSFVKFHFCLIIASSSVTLIGNNHDVETYGAEAEERKTTMEEMVMDKEDKEPPNNVKMGLAHSIMKRTGRRSKQTSPFHVSSSEHNEKQIYEEMIHKLETENKAYQIEIAELRQQQQGSDLSTSKNEVEKLKKEYLQKLNLLEDQVTELKMKLGTRSQFSTQKKKVDESTKQLQFEIQGLKAQKVQLQCKIKLESVQFRLCKALFEKEILQLKKEGRRNGIKTQSLLDSNERLKMVLQRKTQEASAATKLLKDFIATRKAISHRSTGARSRNGELIQDAKEKLDVSTKLHKLCSQYESKVEKMAGEIAQLKEEIEMLRQEKLGSPLQEEECDSLEKVHDIQDLKEQMSSLGCLLKELQSRKEKLDVKDKKQGDLVLSLLYEETDDKIKMDTPEMSSTSEYSVKTERTAEELCCSCSKKSLCKTNKCKCRSSGGNCGASCGCTRFKCTNRESNQLAGNEQLKSDNTECPVDNDGSVTASECAKLLQSALVQKPASCKDNPVPIKKPLRDIQNSMVRLDNQRQGKKKKARKPVIELVTKDPMSSTPENSSGTETYKIETRENDPTRFDKMAKPDTENKSGLSNELATSISEAPAFRRLRNPPRQAKSVVGKEDC</sequence>
<dbReference type="GO" id="GO:0006360">
    <property type="term" value="P:transcription by RNA polymerase I"/>
    <property type="evidence" value="ECO:0007669"/>
    <property type="project" value="TreeGrafter"/>
</dbReference>
<feature type="compositionally biased region" description="Basic and acidic residues" evidence="8">
    <location>
        <begin position="627"/>
        <end position="649"/>
    </location>
</feature>
<dbReference type="InterPro" id="IPR033467">
    <property type="entry name" value="Tesmin/TSO1-like_CXC"/>
</dbReference>
<name>A0AA86SW88_9FABA</name>
<feature type="coiled-coil region" evidence="7">
    <location>
        <begin position="367"/>
        <end position="434"/>
    </location>
</feature>
<evidence type="ECO:0000256" key="8">
    <source>
        <dbReference type="SAM" id="MobiDB-lite"/>
    </source>
</evidence>
<evidence type="ECO:0000256" key="1">
    <source>
        <dbReference type="ARBA" id="ARBA00004123"/>
    </source>
</evidence>
<dbReference type="InterPro" id="IPR020789">
    <property type="entry name" value="RNA_pol_suN_Zn-BS"/>
</dbReference>
<dbReference type="Gene3D" id="1.10.10.60">
    <property type="entry name" value="Homeodomain-like"/>
    <property type="match status" value="1"/>
</dbReference>
<dbReference type="HAMAP" id="MF_00250">
    <property type="entry name" value="RNApol_arch_Rpo10"/>
    <property type="match status" value="1"/>
</dbReference>
<dbReference type="GO" id="GO:0005736">
    <property type="term" value="C:RNA polymerase I complex"/>
    <property type="evidence" value="ECO:0007669"/>
    <property type="project" value="TreeGrafter"/>
</dbReference>
<dbReference type="AlphaFoldDB" id="A0AA86SW88"/>
<dbReference type="FunFam" id="1.10.10.60:FF:000024">
    <property type="entry name" value="DNA-directed RNA polymerases I, II, and III subunit"/>
    <property type="match status" value="1"/>
</dbReference>
<evidence type="ECO:0000259" key="9">
    <source>
        <dbReference type="SMART" id="SM01114"/>
    </source>
</evidence>
<evidence type="ECO:0000256" key="7">
    <source>
        <dbReference type="SAM" id="Coils"/>
    </source>
</evidence>
<dbReference type="InterPro" id="IPR000268">
    <property type="entry name" value="RPABC5/Rpb10"/>
</dbReference>
<dbReference type="PANTHER" id="PTHR23431:SF9">
    <property type="entry name" value="DNA-DIRECTED RNA POLYMERASE SUBUNIT 10-LIKE PROTEIN"/>
    <property type="match status" value="1"/>
</dbReference>
<comment type="subcellular location">
    <subcellularLocation>
        <location evidence="1">Nucleus</location>
    </subcellularLocation>
</comment>
<evidence type="ECO:0000313" key="11">
    <source>
        <dbReference type="Proteomes" id="UP001189624"/>
    </source>
</evidence>
<feature type="coiled-coil region" evidence="7">
    <location>
        <begin position="162"/>
        <end position="226"/>
    </location>
</feature>
<comment type="similarity">
    <text evidence="6">Belongs to the archaeal Rpo10/eukaryotic RPB10 RNA polymerase subunit family.</text>
</comment>
<accession>A0AA86SW88</accession>
<feature type="region of interest" description="Disordered" evidence="8">
    <location>
        <begin position="612"/>
        <end position="686"/>
    </location>
</feature>
<evidence type="ECO:0000256" key="4">
    <source>
        <dbReference type="ARBA" id="ARBA00022833"/>
    </source>
</evidence>
<dbReference type="PROSITE" id="PS01112">
    <property type="entry name" value="RNA_POL_N_8KD"/>
    <property type="match status" value="1"/>
</dbReference>
<evidence type="ECO:0000256" key="3">
    <source>
        <dbReference type="ARBA" id="ARBA00022723"/>
    </source>
</evidence>
<keyword evidence="5" id="KW-0804">Transcription</keyword>
<dbReference type="Proteomes" id="UP001189624">
    <property type="component" value="Chromosome 9"/>
</dbReference>
<proteinExistence type="inferred from homology"/>
<dbReference type="GO" id="GO:0003677">
    <property type="term" value="F:DNA binding"/>
    <property type="evidence" value="ECO:0007669"/>
    <property type="project" value="InterPro"/>
</dbReference>
<feature type="compositionally biased region" description="Polar residues" evidence="8">
    <location>
        <begin position="613"/>
        <end position="625"/>
    </location>
</feature>
<keyword evidence="3" id="KW-0479">Metal-binding</keyword>
<dbReference type="PANTHER" id="PTHR23431">
    <property type="entry name" value="DNA-DIRECTED RNA POLYMERASES I, II, AND III SUBUNIT RPABC5 FAMILY MEMBER"/>
    <property type="match status" value="1"/>
</dbReference>
<dbReference type="NCBIfam" id="NF003089">
    <property type="entry name" value="PRK04016.1"/>
    <property type="match status" value="1"/>
</dbReference>
<dbReference type="GO" id="GO:0003899">
    <property type="term" value="F:DNA-directed RNA polymerase activity"/>
    <property type="evidence" value="ECO:0007669"/>
    <property type="project" value="InterPro"/>
</dbReference>
<feature type="compositionally biased region" description="Polar residues" evidence="8">
    <location>
        <begin position="650"/>
        <end position="662"/>
    </location>
</feature>
<reference evidence="10" key="1">
    <citation type="submission" date="2023-10" db="EMBL/GenBank/DDBJ databases">
        <authorList>
            <person name="Domelevo Entfellner J.-B."/>
        </authorList>
    </citation>
    <scope>NUCLEOTIDE SEQUENCE</scope>
</reference>
<keyword evidence="4" id="KW-0862">Zinc</keyword>
<keyword evidence="11" id="KW-1185">Reference proteome</keyword>
<dbReference type="GO" id="GO:0008270">
    <property type="term" value="F:zinc ion binding"/>
    <property type="evidence" value="ECO:0007669"/>
    <property type="project" value="InterPro"/>
</dbReference>
<evidence type="ECO:0000256" key="5">
    <source>
        <dbReference type="ARBA" id="ARBA00023163"/>
    </source>
</evidence>
<dbReference type="InterPro" id="IPR023580">
    <property type="entry name" value="RNA_pol_su_RPB10"/>
</dbReference>
<evidence type="ECO:0000256" key="2">
    <source>
        <dbReference type="ARBA" id="ARBA00022478"/>
    </source>
</evidence>
<dbReference type="Pfam" id="PF25764">
    <property type="entry name" value="KIF21A_4th"/>
    <property type="match status" value="1"/>
</dbReference>
<dbReference type="GO" id="GO:0005666">
    <property type="term" value="C:RNA polymerase III complex"/>
    <property type="evidence" value="ECO:0007669"/>
    <property type="project" value="TreeGrafter"/>
</dbReference>
<dbReference type="GO" id="GO:0042797">
    <property type="term" value="P:tRNA transcription by RNA polymerase III"/>
    <property type="evidence" value="ECO:0007669"/>
    <property type="project" value="TreeGrafter"/>
</dbReference>
<keyword evidence="7" id="KW-0175">Coiled coil</keyword>
<dbReference type="GO" id="GO:0005665">
    <property type="term" value="C:RNA polymerase II, core complex"/>
    <property type="evidence" value="ECO:0007669"/>
    <property type="project" value="UniProtKB-ARBA"/>
</dbReference>
<gene>
    <name evidence="10" type="ORF">AYBTSS11_LOCUS26090</name>
</gene>
<keyword evidence="2" id="KW-0240">DNA-directed RNA polymerase</keyword>
<dbReference type="Gramene" id="rna-AYBTSS11_LOCUS26090">
    <property type="protein sequence ID" value="CAJ1974023.1"/>
    <property type="gene ID" value="gene-AYBTSS11_LOCUS26090"/>
</dbReference>
<organism evidence="10 11">
    <name type="scientific">Sphenostylis stenocarpa</name>
    <dbReference type="NCBI Taxonomy" id="92480"/>
    <lineage>
        <taxon>Eukaryota</taxon>
        <taxon>Viridiplantae</taxon>
        <taxon>Streptophyta</taxon>
        <taxon>Embryophyta</taxon>
        <taxon>Tracheophyta</taxon>
        <taxon>Spermatophyta</taxon>
        <taxon>Magnoliopsida</taxon>
        <taxon>eudicotyledons</taxon>
        <taxon>Gunneridae</taxon>
        <taxon>Pentapetalae</taxon>
        <taxon>rosids</taxon>
        <taxon>fabids</taxon>
        <taxon>Fabales</taxon>
        <taxon>Fabaceae</taxon>
        <taxon>Papilionoideae</taxon>
        <taxon>50 kb inversion clade</taxon>
        <taxon>NPAAA clade</taxon>
        <taxon>indigoferoid/millettioid clade</taxon>
        <taxon>Phaseoleae</taxon>
        <taxon>Sphenostylis</taxon>
    </lineage>
</organism>
<dbReference type="SMART" id="SM01114">
    <property type="entry name" value="CXC"/>
    <property type="match status" value="1"/>
</dbReference>